<dbReference type="Gene3D" id="1.10.10.10">
    <property type="entry name" value="Winged helix-like DNA-binding domain superfamily/Winged helix DNA-binding domain"/>
    <property type="match status" value="1"/>
</dbReference>
<feature type="domain" description="HTH marR-type" evidence="2">
    <location>
        <begin position="23"/>
        <end position="69"/>
    </location>
</feature>
<name>A0ABD5YTQ1_9EURY</name>
<dbReference type="InterPro" id="IPR000835">
    <property type="entry name" value="HTH_MarR-typ"/>
</dbReference>
<dbReference type="SUPFAM" id="SSF46785">
    <property type="entry name" value="Winged helix' DNA-binding domain"/>
    <property type="match status" value="1"/>
</dbReference>
<dbReference type="RefSeq" id="WP_248908646.1">
    <property type="nucleotide sequence ID" value="NZ_CP109979.1"/>
</dbReference>
<dbReference type="InterPro" id="IPR011991">
    <property type="entry name" value="ArsR-like_HTH"/>
</dbReference>
<dbReference type="GeneID" id="76200786"/>
<comment type="caution">
    <text evidence="3">The sequence shown here is derived from an EMBL/GenBank/DDBJ whole genome shotgun (WGS) entry which is preliminary data.</text>
</comment>
<evidence type="ECO:0000256" key="1">
    <source>
        <dbReference type="SAM" id="MobiDB-lite"/>
    </source>
</evidence>
<accession>A0ABD5YTQ1</accession>
<dbReference type="AlphaFoldDB" id="A0ABD5YTQ1"/>
<evidence type="ECO:0000313" key="3">
    <source>
        <dbReference type="EMBL" id="MFC7191093.1"/>
    </source>
</evidence>
<protein>
    <submittedName>
        <fullName evidence="3">MarR family transcriptional regulator</fullName>
    </submittedName>
</protein>
<gene>
    <name evidence="3" type="ORF">ACFQL7_15565</name>
</gene>
<dbReference type="EMBL" id="JBHTAX010000001">
    <property type="protein sequence ID" value="MFC7191093.1"/>
    <property type="molecule type" value="Genomic_DNA"/>
</dbReference>
<keyword evidence="4" id="KW-1185">Reference proteome</keyword>
<dbReference type="InterPro" id="IPR036388">
    <property type="entry name" value="WH-like_DNA-bd_sf"/>
</dbReference>
<evidence type="ECO:0000313" key="4">
    <source>
        <dbReference type="Proteomes" id="UP001596417"/>
    </source>
</evidence>
<sequence length="126" mass="13958">MPIKFDTYPAEGTNLSLRTGTNAYEILSFLAEHPDTGFTPSELHEATGVKRGSVSPTLARLEDNGLVRHKGEYWAIAPEDRLGVYAGVLHSLDAVREQFAGDYYDRNPDWADDLPDITEESGDTDE</sequence>
<dbReference type="GO" id="GO:0006355">
    <property type="term" value="P:regulation of DNA-templated transcription"/>
    <property type="evidence" value="ECO:0007669"/>
    <property type="project" value="UniProtKB-ARBA"/>
</dbReference>
<reference evidence="3 4" key="1">
    <citation type="journal article" date="2019" name="Int. J. Syst. Evol. Microbiol.">
        <title>The Global Catalogue of Microorganisms (GCM) 10K type strain sequencing project: providing services to taxonomists for standard genome sequencing and annotation.</title>
        <authorList>
            <consortium name="The Broad Institute Genomics Platform"/>
            <consortium name="The Broad Institute Genome Sequencing Center for Infectious Disease"/>
            <person name="Wu L."/>
            <person name="Ma J."/>
        </authorList>
    </citation>
    <scope>NUCLEOTIDE SEQUENCE [LARGE SCALE GENOMIC DNA]</scope>
    <source>
        <strain evidence="3 4">RDMS1</strain>
    </source>
</reference>
<dbReference type="Proteomes" id="UP001596417">
    <property type="component" value="Unassembled WGS sequence"/>
</dbReference>
<dbReference type="CDD" id="cd00090">
    <property type="entry name" value="HTH_ARSR"/>
    <property type="match status" value="1"/>
</dbReference>
<dbReference type="InterPro" id="IPR036390">
    <property type="entry name" value="WH_DNA-bd_sf"/>
</dbReference>
<proteinExistence type="predicted"/>
<feature type="region of interest" description="Disordered" evidence="1">
    <location>
        <begin position="104"/>
        <end position="126"/>
    </location>
</feature>
<feature type="compositionally biased region" description="Acidic residues" evidence="1">
    <location>
        <begin position="110"/>
        <end position="126"/>
    </location>
</feature>
<dbReference type="Pfam" id="PF12802">
    <property type="entry name" value="MarR_2"/>
    <property type="match status" value="1"/>
</dbReference>
<evidence type="ECO:0000259" key="2">
    <source>
        <dbReference type="Pfam" id="PF12802"/>
    </source>
</evidence>
<organism evidence="3 4">
    <name type="scientific">Halocatena marina</name>
    <dbReference type="NCBI Taxonomy" id="2934937"/>
    <lineage>
        <taxon>Archaea</taxon>
        <taxon>Methanobacteriati</taxon>
        <taxon>Methanobacteriota</taxon>
        <taxon>Stenosarchaea group</taxon>
        <taxon>Halobacteria</taxon>
        <taxon>Halobacteriales</taxon>
        <taxon>Natronomonadaceae</taxon>
        <taxon>Halocatena</taxon>
    </lineage>
</organism>